<evidence type="ECO:0000313" key="2">
    <source>
        <dbReference type="EnsemblPlants" id="EMT25871"/>
    </source>
</evidence>
<proteinExistence type="predicted"/>
<sequence length="668" mass="74650">MAVDIIRWAMNQAVFDDAKQRKKWCKYKTYWAPKDRRAAVYWETAIAPPAVIRVALLSSLGGEERGGQANGVDDKRGLRGGLQCRRAAEVGRAVVGNDVEGATPVESMSFRSGSALGGGLVVMSSVSECAPRTGRMSTTSTLKMKAPTGALDPAARRHAEVEHGVCRREEQEAVVELLQLESRATPYSRCPDYTLDTTQTYTLLSMVTSTPAPWSELPQDVLDLIIDRLVSSPPRGGFFSSAWSLVQGLLGSSAKPADFKKVRRVRHWVSADRPRFRAVCRSWHLAMRRRLSASRQLPWIVMSDGSFYTPSDAICTSPPRLPTLPSNTRCIGSTDDWLALDFINAKKMHSYSLHNPFTGITVSLPQLDAVIGQVSELFEVRKVLMRSTPSDIVAVMTNNWNHPLILIRPGKGLWLPEPQSAPSVDIVDIAFLGDKLYGITEAEDLVSLGIEFNSDGMPTVSSTECLIRHPSGNSSRGVWREFDDNFYSSNNDKGGKDEVTNSFEDHTEAVSEDSEERALDELRNKTGDGMILEGATWWLDDEVPHEPKDIITVIRYLIESHGKLLMVKRKLHWPQYSINFTSKVEVYEMDVNDEVHWVPVSGGLGSKALFISRFFCKSIHTCEDGDRDAIHFIDSGEKYDMRSQIVSPSWRDIDLYRSTWIFSRELVV</sequence>
<name>M8CQF2_AEGTA</name>
<dbReference type="EnsemblPlants" id="EMT25871">
    <property type="protein sequence ID" value="EMT25871"/>
    <property type="gene ID" value="F775_33117"/>
</dbReference>
<reference evidence="2" key="1">
    <citation type="submission" date="2015-06" db="UniProtKB">
        <authorList>
            <consortium name="EnsemblPlants"/>
        </authorList>
    </citation>
    <scope>IDENTIFICATION</scope>
</reference>
<dbReference type="PANTHER" id="PTHR33110">
    <property type="entry name" value="F-BOX/KELCH-REPEAT PROTEIN-RELATED"/>
    <property type="match status" value="1"/>
</dbReference>
<dbReference type="InterPro" id="IPR005174">
    <property type="entry name" value="KIB1-4_b-propeller"/>
</dbReference>
<dbReference type="PANTHER" id="PTHR33110:SF119">
    <property type="entry name" value="F-BOX DOMAIN-CONTAINING PROTEIN"/>
    <property type="match status" value="1"/>
</dbReference>
<evidence type="ECO:0000259" key="1">
    <source>
        <dbReference type="Pfam" id="PF03478"/>
    </source>
</evidence>
<feature type="domain" description="KIB1-4 beta-propeller" evidence="1">
    <location>
        <begin position="318"/>
        <end position="640"/>
    </location>
</feature>
<accession>M8CQF2</accession>
<dbReference type="Pfam" id="PF03478">
    <property type="entry name" value="Beta-prop_KIB1-4"/>
    <property type="match status" value="1"/>
</dbReference>
<dbReference type="AlphaFoldDB" id="M8CQF2"/>
<organism evidence="2">
    <name type="scientific">Aegilops tauschii</name>
    <name type="common">Tausch's goatgrass</name>
    <name type="synonym">Aegilops squarrosa</name>
    <dbReference type="NCBI Taxonomy" id="37682"/>
    <lineage>
        <taxon>Eukaryota</taxon>
        <taxon>Viridiplantae</taxon>
        <taxon>Streptophyta</taxon>
        <taxon>Embryophyta</taxon>
        <taxon>Tracheophyta</taxon>
        <taxon>Spermatophyta</taxon>
        <taxon>Magnoliopsida</taxon>
        <taxon>Liliopsida</taxon>
        <taxon>Poales</taxon>
        <taxon>Poaceae</taxon>
        <taxon>BOP clade</taxon>
        <taxon>Pooideae</taxon>
        <taxon>Triticodae</taxon>
        <taxon>Triticeae</taxon>
        <taxon>Triticinae</taxon>
        <taxon>Aegilops</taxon>
    </lineage>
</organism>
<protein>
    <recommendedName>
        <fullName evidence="1">KIB1-4 beta-propeller domain-containing protein</fullName>
    </recommendedName>
</protein>